<evidence type="ECO:0000259" key="2">
    <source>
        <dbReference type="Pfam" id="PF04187"/>
    </source>
</evidence>
<evidence type="ECO:0000256" key="1">
    <source>
        <dbReference type="SAM" id="SignalP"/>
    </source>
</evidence>
<feature type="signal peptide" evidence="1">
    <location>
        <begin position="1"/>
        <end position="21"/>
    </location>
</feature>
<dbReference type="InterPro" id="IPR007314">
    <property type="entry name" value="Cofac_haem-bd_dom"/>
</dbReference>
<dbReference type="STRING" id="477690.SAMN05216474_0598"/>
<dbReference type="OrthoDB" id="1680202at2"/>
<sequence length="283" mass="32675">MKAILTILSVCCLTLSLFAQLENYKIFTAKGKEVSYDKMLKSLQKQEVILFGELHNNVIAHWLELEVLKSLSGTQKVAVGLEMFERDNEADLQNYLNDSINKKAFDTLVRFWPNYATDYAPLLEFCKKDSIPFHATNIPRTFANLVYKKDFQALDSLSEKEKSWIAPLPITYYDTLPQYQAILEMMGDHGTPTLVKAQAIKDATMAYFALELLLSAEQVIHYHGTFHSNYHEGIYWYIKHYRPQTSIQTIATVDQEDLKKLTKEHYNKADYIIVVDSDFPTSY</sequence>
<organism evidence="3 4">
    <name type="scientific">Lishizhenia tianjinensis</name>
    <dbReference type="NCBI Taxonomy" id="477690"/>
    <lineage>
        <taxon>Bacteria</taxon>
        <taxon>Pseudomonadati</taxon>
        <taxon>Bacteroidota</taxon>
        <taxon>Flavobacteriia</taxon>
        <taxon>Flavobacteriales</taxon>
        <taxon>Crocinitomicaceae</taxon>
        <taxon>Lishizhenia</taxon>
    </lineage>
</organism>
<dbReference type="Pfam" id="PF04187">
    <property type="entry name" value="Cofac_haem_bdg"/>
    <property type="match status" value="1"/>
</dbReference>
<evidence type="ECO:0000313" key="4">
    <source>
        <dbReference type="Proteomes" id="UP000236454"/>
    </source>
</evidence>
<feature type="chain" id="PRO_5014608429" evidence="1">
    <location>
        <begin position="22"/>
        <end position="283"/>
    </location>
</feature>
<keyword evidence="1" id="KW-0732">Signal</keyword>
<dbReference type="CDD" id="cd14727">
    <property type="entry name" value="ChanN-like"/>
    <property type="match status" value="1"/>
</dbReference>
<dbReference type="Gene3D" id="3.40.50.11550">
    <property type="match status" value="2"/>
</dbReference>
<dbReference type="AlphaFoldDB" id="A0A1I6Y142"/>
<gene>
    <name evidence="3" type="ORF">SAMN05216474_0598</name>
</gene>
<feature type="domain" description="Haem-binding uptake Tiki superfamily ChaN" evidence="2">
    <location>
        <begin position="39"/>
        <end position="238"/>
    </location>
</feature>
<reference evidence="3 4" key="1">
    <citation type="submission" date="2016-10" db="EMBL/GenBank/DDBJ databases">
        <authorList>
            <person name="de Groot N.N."/>
        </authorList>
    </citation>
    <scope>NUCLEOTIDE SEQUENCE [LARGE SCALE GENOMIC DNA]</scope>
    <source>
        <strain evidence="3 4">CGMCC 1.7005</strain>
    </source>
</reference>
<evidence type="ECO:0000313" key="3">
    <source>
        <dbReference type="EMBL" id="SFT44339.1"/>
    </source>
</evidence>
<keyword evidence="4" id="KW-1185">Reference proteome</keyword>
<name>A0A1I6Y142_9FLAO</name>
<accession>A0A1I6Y142</accession>
<dbReference type="SUPFAM" id="SSF159501">
    <property type="entry name" value="EreA/ChaN-like"/>
    <property type="match status" value="1"/>
</dbReference>
<protein>
    <submittedName>
        <fullName evidence="3">Uncharacterized iron-regulated protein</fullName>
    </submittedName>
</protein>
<dbReference type="Proteomes" id="UP000236454">
    <property type="component" value="Unassembled WGS sequence"/>
</dbReference>
<dbReference type="EMBL" id="FPAS01000001">
    <property type="protein sequence ID" value="SFT44339.1"/>
    <property type="molecule type" value="Genomic_DNA"/>
</dbReference>
<proteinExistence type="predicted"/>